<evidence type="ECO:0000313" key="3">
    <source>
        <dbReference type="EMBL" id="QNJ98561.1"/>
    </source>
</evidence>
<proteinExistence type="predicted"/>
<keyword evidence="1" id="KW-0175">Coiled coil</keyword>
<keyword evidence="4" id="KW-1185">Reference proteome</keyword>
<organism evidence="3 4">
    <name type="scientific">Constantimarinum furrinae</name>
    <dbReference type="NCBI Taxonomy" id="2562285"/>
    <lineage>
        <taxon>Bacteria</taxon>
        <taxon>Pseudomonadati</taxon>
        <taxon>Bacteroidota</taxon>
        <taxon>Flavobacteriia</taxon>
        <taxon>Flavobacteriales</taxon>
        <taxon>Flavobacteriaceae</taxon>
        <taxon>Altibacter/Constantimarinum group</taxon>
        <taxon>Constantimarinum</taxon>
    </lineage>
</organism>
<gene>
    <name evidence="3" type="ORF">ALE3EI_2014</name>
</gene>
<evidence type="ECO:0000256" key="2">
    <source>
        <dbReference type="SAM" id="Phobius"/>
    </source>
</evidence>
<dbReference type="KEGG" id="alti:ALE3EI_2014"/>
<feature type="transmembrane region" description="Helical" evidence="2">
    <location>
        <begin position="21"/>
        <end position="42"/>
    </location>
</feature>
<dbReference type="EMBL" id="CP052909">
    <property type="protein sequence ID" value="QNJ98561.1"/>
    <property type="molecule type" value="Genomic_DNA"/>
</dbReference>
<feature type="coiled-coil region" evidence="1">
    <location>
        <begin position="138"/>
        <end position="169"/>
    </location>
</feature>
<evidence type="ECO:0000256" key="1">
    <source>
        <dbReference type="SAM" id="Coils"/>
    </source>
</evidence>
<accession>A0A7G8PW45</accession>
<protein>
    <submittedName>
        <fullName evidence="3">Uncharacterized protein</fullName>
    </submittedName>
</protein>
<keyword evidence="2" id="KW-0472">Membrane</keyword>
<name>A0A7G8PW45_9FLAO</name>
<keyword evidence="2" id="KW-1133">Transmembrane helix</keyword>
<dbReference type="AlphaFoldDB" id="A0A7G8PW45"/>
<keyword evidence="2" id="KW-0812">Transmembrane</keyword>
<evidence type="ECO:0000313" key="4">
    <source>
        <dbReference type="Proteomes" id="UP000515514"/>
    </source>
</evidence>
<dbReference type="RefSeq" id="WP_186988305.1">
    <property type="nucleotide sequence ID" value="NZ_CP052909.1"/>
</dbReference>
<dbReference type="Proteomes" id="UP000515514">
    <property type="component" value="Chromosome"/>
</dbReference>
<reference evidence="3 4" key="1">
    <citation type="submission" date="2020-04" db="EMBL/GenBank/DDBJ databases">
        <title>Genome sequence of Altibacter aquimarinus strain ALE3EI.</title>
        <authorList>
            <person name="Oh H.-M."/>
            <person name="Jang D."/>
        </authorList>
    </citation>
    <scope>NUCLEOTIDE SEQUENCE [LARGE SCALE GENOMIC DNA]</scope>
    <source>
        <strain evidence="3 4">ALE3EI</strain>
    </source>
</reference>
<dbReference type="InterPro" id="IPR045749">
    <property type="entry name" value="DUF6090"/>
</dbReference>
<dbReference type="Pfam" id="PF19578">
    <property type="entry name" value="DUF6090"/>
    <property type="match status" value="1"/>
</dbReference>
<sequence length="252" mass="30059">MIKFFRRIRQQLLSENKFSKYLLYALGEIVLVVIGILIALQINNWNQAQKDLKLENNYYCRILEDFELDRTLISNSILEVENKIVVSKQLIIDMHRSDKDKNTLLNEWLKSIRLEVYVPRKVAFQDLTTSGNLRLLNNLELKNSLSQYYSNLENLLKQINQNRDELVQRSYPVDATGFGVQEFEYVKNSIGKDVYDLLPKLDWIHDTNHEYFKKFQSDLVFNIAMYERHKQHLKRILQEMETPYEKLKETCT</sequence>